<sequence>MYLIRENLVQSLIDLQGAGQNCPVILVGHCVGGLVLKEVCLRASECTSLSTYPERPYKQFLQNLRGAFFYSTPHISQ</sequence>
<evidence type="ECO:0000313" key="8">
    <source>
        <dbReference type="Proteomes" id="UP001605036"/>
    </source>
</evidence>
<evidence type="ECO:0000256" key="6">
    <source>
        <dbReference type="ARBA" id="ARBA00023136"/>
    </source>
</evidence>
<evidence type="ECO:0000256" key="1">
    <source>
        <dbReference type="ARBA" id="ARBA00004173"/>
    </source>
</evidence>
<dbReference type="GO" id="GO:0016020">
    <property type="term" value="C:membrane"/>
    <property type="evidence" value="ECO:0007669"/>
    <property type="project" value="UniProtKB-SubCell"/>
</dbReference>
<dbReference type="InterPro" id="IPR052374">
    <property type="entry name" value="SERAC1"/>
</dbReference>
<dbReference type="SUPFAM" id="SSF53474">
    <property type="entry name" value="alpha/beta-Hydrolases"/>
    <property type="match status" value="1"/>
</dbReference>
<keyword evidence="4" id="KW-0256">Endoplasmic reticulum</keyword>
<reference evidence="7 8" key="1">
    <citation type="submission" date="2024-09" db="EMBL/GenBank/DDBJ databases">
        <title>Chromosome-scale assembly of Riccia fluitans.</title>
        <authorList>
            <person name="Paukszto L."/>
            <person name="Sawicki J."/>
            <person name="Karawczyk K."/>
            <person name="Piernik-Szablinska J."/>
            <person name="Szczecinska M."/>
            <person name="Mazdziarz M."/>
        </authorList>
    </citation>
    <scope>NUCLEOTIDE SEQUENCE [LARGE SCALE GENOMIC DNA]</scope>
    <source>
        <strain evidence="7">Rf_01</strain>
        <tissue evidence="7">Aerial parts of the thallus</tissue>
    </source>
</reference>
<evidence type="ECO:0000256" key="2">
    <source>
        <dbReference type="ARBA" id="ARBA00004240"/>
    </source>
</evidence>
<dbReference type="GO" id="GO:0005783">
    <property type="term" value="C:endoplasmic reticulum"/>
    <property type="evidence" value="ECO:0007669"/>
    <property type="project" value="UniProtKB-SubCell"/>
</dbReference>
<evidence type="ECO:0000313" key="7">
    <source>
        <dbReference type="EMBL" id="KAL2645193.1"/>
    </source>
</evidence>
<evidence type="ECO:0008006" key="9">
    <source>
        <dbReference type="Google" id="ProtNLM"/>
    </source>
</evidence>
<accession>A0ABD1ZBK1</accession>
<proteinExistence type="predicted"/>
<protein>
    <recommendedName>
        <fullName evidence="9">Carboxymethylenebutenolidase homolog</fullName>
    </recommendedName>
</protein>
<comment type="subcellular location">
    <subcellularLocation>
        <location evidence="2">Endoplasmic reticulum</location>
    </subcellularLocation>
    <subcellularLocation>
        <location evidence="3">Membrane</location>
    </subcellularLocation>
    <subcellularLocation>
        <location evidence="1">Mitochondrion</location>
    </subcellularLocation>
</comment>
<comment type="caution">
    <text evidence="7">The sequence shown here is derived from an EMBL/GenBank/DDBJ whole genome shotgun (WGS) entry which is preliminary data.</text>
</comment>
<dbReference type="Proteomes" id="UP001605036">
    <property type="component" value="Unassembled WGS sequence"/>
</dbReference>
<evidence type="ECO:0000256" key="4">
    <source>
        <dbReference type="ARBA" id="ARBA00022824"/>
    </source>
</evidence>
<dbReference type="PANTHER" id="PTHR48182:SF2">
    <property type="entry name" value="PROTEIN SERAC1"/>
    <property type="match status" value="1"/>
</dbReference>
<organism evidence="7 8">
    <name type="scientific">Riccia fluitans</name>
    <dbReference type="NCBI Taxonomy" id="41844"/>
    <lineage>
        <taxon>Eukaryota</taxon>
        <taxon>Viridiplantae</taxon>
        <taxon>Streptophyta</taxon>
        <taxon>Embryophyta</taxon>
        <taxon>Marchantiophyta</taxon>
        <taxon>Marchantiopsida</taxon>
        <taxon>Marchantiidae</taxon>
        <taxon>Marchantiales</taxon>
        <taxon>Ricciaceae</taxon>
        <taxon>Riccia</taxon>
    </lineage>
</organism>
<dbReference type="AlphaFoldDB" id="A0ABD1ZBK1"/>
<evidence type="ECO:0000256" key="3">
    <source>
        <dbReference type="ARBA" id="ARBA00004370"/>
    </source>
</evidence>
<keyword evidence="8" id="KW-1185">Reference proteome</keyword>
<name>A0ABD1ZBK1_9MARC</name>
<dbReference type="PANTHER" id="PTHR48182">
    <property type="entry name" value="PROTEIN SERAC1"/>
    <property type="match status" value="1"/>
</dbReference>
<keyword evidence="6" id="KW-0472">Membrane</keyword>
<dbReference type="InterPro" id="IPR029058">
    <property type="entry name" value="AB_hydrolase_fold"/>
</dbReference>
<gene>
    <name evidence="7" type="ORF">R1flu_012780</name>
</gene>
<dbReference type="GO" id="GO:0005739">
    <property type="term" value="C:mitochondrion"/>
    <property type="evidence" value="ECO:0007669"/>
    <property type="project" value="UniProtKB-SubCell"/>
</dbReference>
<evidence type="ECO:0000256" key="5">
    <source>
        <dbReference type="ARBA" id="ARBA00023128"/>
    </source>
</evidence>
<dbReference type="EMBL" id="JBHFFA010000002">
    <property type="protein sequence ID" value="KAL2645193.1"/>
    <property type="molecule type" value="Genomic_DNA"/>
</dbReference>
<keyword evidence="5" id="KW-0496">Mitochondrion</keyword>